<gene>
    <name evidence="2" type="ORF">SAMN05443429_11611</name>
</gene>
<evidence type="ECO:0000259" key="1">
    <source>
        <dbReference type="Pfam" id="PF04326"/>
    </source>
</evidence>
<keyword evidence="2" id="KW-0238">DNA-binding</keyword>
<dbReference type="STRING" id="1118202.SAMN05443429_11611"/>
<dbReference type="Pfam" id="PF04326">
    <property type="entry name" value="SLFN_AlbA_2"/>
    <property type="match status" value="1"/>
</dbReference>
<protein>
    <submittedName>
        <fullName evidence="2">Putative DNA-binding domain-containing protein</fullName>
    </submittedName>
</protein>
<evidence type="ECO:0000313" key="3">
    <source>
        <dbReference type="Proteomes" id="UP000184335"/>
    </source>
</evidence>
<dbReference type="Proteomes" id="UP000184335">
    <property type="component" value="Unassembled WGS sequence"/>
</dbReference>
<dbReference type="AlphaFoldDB" id="A0A1M6HR65"/>
<feature type="domain" description="Schlafen AlbA-2" evidence="1">
    <location>
        <begin position="15"/>
        <end position="125"/>
    </location>
</feature>
<proteinExistence type="predicted"/>
<reference evidence="2 3" key="1">
    <citation type="submission" date="2016-11" db="EMBL/GenBank/DDBJ databases">
        <authorList>
            <person name="Jaros S."/>
            <person name="Januszkiewicz K."/>
            <person name="Wedrychowicz H."/>
        </authorList>
    </citation>
    <scope>NUCLEOTIDE SEQUENCE [LARGE SCALE GENOMIC DNA]</scope>
    <source>
        <strain evidence="2 3">DSM 25479</strain>
    </source>
</reference>
<dbReference type="PANTHER" id="PTHR30595">
    <property type="entry name" value="GLPR-RELATED TRANSCRIPTIONAL REPRESSOR"/>
    <property type="match status" value="1"/>
</dbReference>
<dbReference type="Gene3D" id="3.30.950.30">
    <property type="entry name" value="Schlafen, AAA domain"/>
    <property type="match status" value="1"/>
</dbReference>
<sequence length="157" mass="17498">MFTEIEIKSIISSGEGYNAEFKLSFPSKIKEITEEICAFANAAGGTLLIGVDDSNSIQGVSFDNSKHSSLQNSIREISPSLHCEIYAMEIESKEIVVIEVPSGDNKPYVFSGAIYVRQGPNSQKLTTVEEMRDFWYMAAFFRQVKIGVLTLTLEKKQ</sequence>
<accession>A0A1M6HR65</accession>
<dbReference type="PANTHER" id="PTHR30595:SF6">
    <property type="entry name" value="SCHLAFEN ALBA-2 DOMAIN-CONTAINING PROTEIN"/>
    <property type="match status" value="1"/>
</dbReference>
<dbReference type="OrthoDB" id="9807907at2"/>
<organism evidence="2 3">
    <name type="scientific">Cruoricaptor ignavus</name>
    <dbReference type="NCBI Taxonomy" id="1118202"/>
    <lineage>
        <taxon>Bacteria</taxon>
        <taxon>Pseudomonadati</taxon>
        <taxon>Bacteroidota</taxon>
        <taxon>Flavobacteriia</taxon>
        <taxon>Flavobacteriales</taxon>
        <taxon>Weeksellaceae</taxon>
        <taxon>Cruoricaptor</taxon>
    </lineage>
</organism>
<dbReference type="InterPro" id="IPR038461">
    <property type="entry name" value="Schlafen_AlbA_2_dom_sf"/>
</dbReference>
<evidence type="ECO:0000313" key="2">
    <source>
        <dbReference type="EMBL" id="SHJ24689.1"/>
    </source>
</evidence>
<dbReference type="EMBL" id="FQYI01000016">
    <property type="protein sequence ID" value="SHJ24689.1"/>
    <property type="molecule type" value="Genomic_DNA"/>
</dbReference>
<name>A0A1M6HR65_9FLAO</name>
<dbReference type="InterPro" id="IPR007421">
    <property type="entry name" value="Schlafen_AlbA_2_dom"/>
</dbReference>
<dbReference type="RefSeq" id="WP_073180995.1">
    <property type="nucleotide sequence ID" value="NZ_FQYI01000016.1"/>
</dbReference>
<dbReference type="GO" id="GO:0003677">
    <property type="term" value="F:DNA binding"/>
    <property type="evidence" value="ECO:0007669"/>
    <property type="project" value="UniProtKB-KW"/>
</dbReference>
<keyword evidence="3" id="KW-1185">Reference proteome</keyword>